<sequence>MTGKKSGVGARLKEHQPKLQTIHCIAHRLELAIKDAAKSTAMFGKMGRFLANIYFFYHNSTHNRGLLRRTAEALGIKRFIPTRTGGTRWVVHTLNALTNLFAGYPAIVQHLLEIKDQANTSTDSKGKSAGFLKLLLSRQFLEFLNFMVDVTSVLGQLSQSFQKTEINMSEIPKLVKDTVTSLDKLKSHFKPVHSASWEKLAIKYKTSAPNLFCMVDLVLTLPAHSVEWIVLEGPTESEFDPIPAIDYWNGAARKARRPFQPPYGQRKCREEPEESEGEENQEFKDYASIYLVFTLPHFP</sequence>
<dbReference type="AlphaFoldDB" id="A0A9Q1CMY9"/>
<proteinExistence type="predicted"/>
<organism evidence="2 3">
    <name type="scientific">Holothuria leucospilota</name>
    <name type="common">Black long sea cucumber</name>
    <name type="synonym">Mertensiothuria leucospilota</name>
    <dbReference type="NCBI Taxonomy" id="206669"/>
    <lineage>
        <taxon>Eukaryota</taxon>
        <taxon>Metazoa</taxon>
        <taxon>Echinodermata</taxon>
        <taxon>Eleutherozoa</taxon>
        <taxon>Echinozoa</taxon>
        <taxon>Holothuroidea</taxon>
        <taxon>Aspidochirotacea</taxon>
        <taxon>Aspidochirotida</taxon>
        <taxon>Holothuriidae</taxon>
        <taxon>Holothuria</taxon>
    </lineage>
</organism>
<dbReference type="InterPro" id="IPR012337">
    <property type="entry name" value="RNaseH-like_sf"/>
</dbReference>
<dbReference type="Proteomes" id="UP001152320">
    <property type="component" value="Chromosome 1"/>
</dbReference>
<dbReference type="EMBL" id="JAIZAY010000001">
    <property type="protein sequence ID" value="KAJ8048647.1"/>
    <property type="molecule type" value="Genomic_DNA"/>
</dbReference>
<feature type="region of interest" description="Disordered" evidence="1">
    <location>
        <begin position="257"/>
        <end position="282"/>
    </location>
</feature>
<feature type="compositionally biased region" description="Acidic residues" evidence="1">
    <location>
        <begin position="271"/>
        <end position="280"/>
    </location>
</feature>
<keyword evidence="3" id="KW-1185">Reference proteome</keyword>
<evidence type="ECO:0000256" key="1">
    <source>
        <dbReference type="SAM" id="MobiDB-lite"/>
    </source>
</evidence>
<dbReference type="PANTHER" id="PTHR46880">
    <property type="entry name" value="RAS-ASSOCIATING DOMAIN-CONTAINING PROTEIN"/>
    <property type="match status" value="1"/>
</dbReference>
<dbReference type="SUPFAM" id="SSF53098">
    <property type="entry name" value="Ribonuclease H-like"/>
    <property type="match status" value="1"/>
</dbReference>
<reference evidence="2" key="1">
    <citation type="submission" date="2021-10" db="EMBL/GenBank/DDBJ databases">
        <title>Tropical sea cucumber genome reveals ecological adaptation and Cuvierian tubules defense mechanism.</title>
        <authorList>
            <person name="Chen T."/>
        </authorList>
    </citation>
    <scope>NUCLEOTIDE SEQUENCE</scope>
    <source>
        <strain evidence="2">Nanhai2018</strain>
        <tissue evidence="2">Muscle</tissue>
    </source>
</reference>
<dbReference type="OrthoDB" id="10060990at2759"/>
<dbReference type="PANTHER" id="PTHR46880:SF9">
    <property type="entry name" value="ZINC FINGER PROTEIN 862"/>
    <property type="match status" value="1"/>
</dbReference>
<name>A0A9Q1CMY9_HOLLE</name>
<protein>
    <submittedName>
        <fullName evidence="2">Uncharacterized protein</fullName>
    </submittedName>
</protein>
<gene>
    <name evidence="2" type="ORF">HOLleu_01044</name>
</gene>
<evidence type="ECO:0000313" key="3">
    <source>
        <dbReference type="Proteomes" id="UP001152320"/>
    </source>
</evidence>
<comment type="caution">
    <text evidence="2">The sequence shown here is derived from an EMBL/GenBank/DDBJ whole genome shotgun (WGS) entry which is preliminary data.</text>
</comment>
<accession>A0A9Q1CMY9</accession>
<evidence type="ECO:0000313" key="2">
    <source>
        <dbReference type="EMBL" id="KAJ8048647.1"/>
    </source>
</evidence>